<feature type="compositionally biased region" description="Polar residues" evidence="1">
    <location>
        <begin position="56"/>
        <end position="67"/>
    </location>
</feature>
<dbReference type="EMBL" id="HBIB01002358">
    <property type="protein sequence ID" value="CAE0239409.1"/>
    <property type="molecule type" value="Transcribed_RNA"/>
</dbReference>
<gene>
    <name evidence="2" type="ORF">PBIL07802_LOCUS1557</name>
</gene>
<feature type="compositionally biased region" description="Basic and acidic residues" evidence="1">
    <location>
        <begin position="68"/>
        <end position="80"/>
    </location>
</feature>
<feature type="compositionally biased region" description="Acidic residues" evidence="1">
    <location>
        <begin position="23"/>
        <end position="45"/>
    </location>
</feature>
<feature type="region of interest" description="Disordered" evidence="1">
    <location>
        <begin position="1"/>
        <end position="82"/>
    </location>
</feature>
<organism evidence="2">
    <name type="scientific">Palpitomonas bilix</name>
    <dbReference type="NCBI Taxonomy" id="652834"/>
    <lineage>
        <taxon>Eukaryota</taxon>
        <taxon>Eukaryota incertae sedis</taxon>
    </lineage>
</organism>
<name>A0A7S3G0M2_9EUKA</name>
<feature type="compositionally biased region" description="Basic and acidic residues" evidence="1">
    <location>
        <begin position="46"/>
        <end position="55"/>
    </location>
</feature>
<sequence length="412" mass="47443">MAMEVAEDEAFLNYGVCQGISSSDEEEDDEDDDEDDDDDDDSDVEGTEKKDKEEVSGSSVNIGNVHSNEGRQIGKTDTRRNLRCGRKTKDEGKYLVMERESDDEEEEGMDIIFETAKRHRLKLFKKSDKQGCHCKTLFQPIIDEVTAPNFDGAPKVKKAGLLLKTAECSCYAGTSLKREKALLLLLRYHVEKQCWTQKVGSLKIGSTLYNWLMESTVKLNLFMYAWIEWRRRREGGETLLGKRILQEMPQQSSLQEFLKDIKRNCGDMERRRAFWHSRSIRGRVCDRPSPPTHDMFFLISIELWIPLLQYTTKGRKCDRLGFSEFSALRGAFHENSKLFLGHVLPATVYKCIHGEMAKRLHNLDRKVKKSRVESQPSRERKAPKLTGNSIFRAIAVATMKIDDVKNRKHTSF</sequence>
<dbReference type="AlphaFoldDB" id="A0A7S3G0M2"/>
<accession>A0A7S3G0M2</accession>
<evidence type="ECO:0000256" key="1">
    <source>
        <dbReference type="SAM" id="MobiDB-lite"/>
    </source>
</evidence>
<feature type="compositionally biased region" description="Acidic residues" evidence="1">
    <location>
        <begin position="1"/>
        <end position="10"/>
    </location>
</feature>
<protein>
    <submittedName>
        <fullName evidence="2">Uncharacterized protein</fullName>
    </submittedName>
</protein>
<proteinExistence type="predicted"/>
<reference evidence="2" key="1">
    <citation type="submission" date="2021-01" db="EMBL/GenBank/DDBJ databases">
        <authorList>
            <person name="Corre E."/>
            <person name="Pelletier E."/>
            <person name="Niang G."/>
            <person name="Scheremetjew M."/>
            <person name="Finn R."/>
            <person name="Kale V."/>
            <person name="Holt S."/>
            <person name="Cochrane G."/>
            <person name="Meng A."/>
            <person name="Brown T."/>
            <person name="Cohen L."/>
        </authorList>
    </citation>
    <scope>NUCLEOTIDE SEQUENCE</scope>
    <source>
        <strain evidence="2">NIES-2562</strain>
    </source>
</reference>
<evidence type="ECO:0000313" key="2">
    <source>
        <dbReference type="EMBL" id="CAE0239409.1"/>
    </source>
</evidence>